<evidence type="ECO:0000313" key="5">
    <source>
        <dbReference type="Proteomes" id="UP000678393"/>
    </source>
</evidence>
<dbReference type="Proteomes" id="UP000678393">
    <property type="component" value="Unassembled WGS sequence"/>
</dbReference>
<evidence type="ECO:0000256" key="2">
    <source>
        <dbReference type="ARBA" id="ARBA00022900"/>
    </source>
</evidence>
<protein>
    <recommendedName>
        <fullName evidence="3">Antistasin-like domain-containing protein</fullName>
    </recommendedName>
</protein>
<dbReference type="OrthoDB" id="6092901at2759"/>
<dbReference type="GO" id="GO:0004867">
    <property type="term" value="F:serine-type endopeptidase inhibitor activity"/>
    <property type="evidence" value="ECO:0007669"/>
    <property type="project" value="UniProtKB-KW"/>
</dbReference>
<accession>A0A8S3ZNK9</accession>
<comment type="caution">
    <text evidence="4">The sequence shown here is derived from an EMBL/GenBank/DDBJ whole genome shotgun (WGS) entry which is preliminary data.</text>
</comment>
<dbReference type="InterPro" id="IPR004094">
    <property type="entry name" value="Antistasin-like"/>
</dbReference>
<dbReference type="Pfam" id="PF02822">
    <property type="entry name" value="Antistasin"/>
    <property type="match status" value="1"/>
</dbReference>
<evidence type="ECO:0000313" key="4">
    <source>
        <dbReference type="EMBL" id="CAG5129428.1"/>
    </source>
</evidence>
<dbReference type="PROSITE" id="PS51252">
    <property type="entry name" value="ANTISTASIN"/>
    <property type="match status" value="1"/>
</dbReference>
<feature type="domain" description="Antistasin-like" evidence="3">
    <location>
        <begin position="78"/>
        <end position="107"/>
    </location>
</feature>
<evidence type="ECO:0000259" key="3">
    <source>
        <dbReference type="PROSITE" id="PS51252"/>
    </source>
</evidence>
<dbReference type="AlphaFoldDB" id="A0A8S3ZNK9"/>
<keyword evidence="5" id="KW-1185">Reference proteome</keyword>
<organism evidence="4 5">
    <name type="scientific">Candidula unifasciata</name>
    <dbReference type="NCBI Taxonomy" id="100452"/>
    <lineage>
        <taxon>Eukaryota</taxon>
        <taxon>Metazoa</taxon>
        <taxon>Spiralia</taxon>
        <taxon>Lophotrochozoa</taxon>
        <taxon>Mollusca</taxon>
        <taxon>Gastropoda</taxon>
        <taxon>Heterobranchia</taxon>
        <taxon>Euthyneura</taxon>
        <taxon>Panpulmonata</taxon>
        <taxon>Eupulmonata</taxon>
        <taxon>Stylommatophora</taxon>
        <taxon>Helicina</taxon>
        <taxon>Helicoidea</taxon>
        <taxon>Geomitridae</taxon>
        <taxon>Candidula</taxon>
    </lineage>
</organism>
<gene>
    <name evidence="4" type="ORF">CUNI_LOCUS14986</name>
</gene>
<dbReference type="EMBL" id="CAJHNH020003492">
    <property type="protein sequence ID" value="CAG5129428.1"/>
    <property type="molecule type" value="Genomic_DNA"/>
</dbReference>
<reference evidence="4" key="1">
    <citation type="submission" date="2021-04" db="EMBL/GenBank/DDBJ databases">
        <authorList>
            <consortium name="Molecular Ecology Group"/>
        </authorList>
    </citation>
    <scope>NUCLEOTIDE SEQUENCE</scope>
</reference>
<proteinExistence type="predicted"/>
<keyword evidence="1" id="KW-0646">Protease inhibitor</keyword>
<sequence>MEHDYKEKMCETLGVCCSREFNDYPVKCSIQQCPAPPYGCRTYIVKDASGCPTGCDYACGTPWCGPRPCTRLCVQGYCKDIGHHKICDTQCPSGYVLDSKGCSVCQCKLEFPSCLAVLKCSQGLCPDSCMCQPDCFDKFPLPDNPNVFAL</sequence>
<evidence type="ECO:0000256" key="1">
    <source>
        <dbReference type="ARBA" id="ARBA00022690"/>
    </source>
</evidence>
<name>A0A8S3ZNK9_9EUPU</name>
<keyword evidence="2" id="KW-0722">Serine protease inhibitor</keyword>